<evidence type="ECO:0000313" key="2">
    <source>
        <dbReference type="Proteomes" id="UP001589646"/>
    </source>
</evidence>
<evidence type="ECO:0000313" key="1">
    <source>
        <dbReference type="EMBL" id="MFB9526582.1"/>
    </source>
</evidence>
<gene>
    <name evidence="1" type="ORF">ACFFRN_08145</name>
</gene>
<name>A0ABV5PTQ0_9ACTN</name>
<organism evidence="1 2">
    <name type="scientific">Nonomuraea roseola</name>
    <dbReference type="NCBI Taxonomy" id="46179"/>
    <lineage>
        <taxon>Bacteria</taxon>
        <taxon>Bacillati</taxon>
        <taxon>Actinomycetota</taxon>
        <taxon>Actinomycetes</taxon>
        <taxon>Streptosporangiales</taxon>
        <taxon>Streptosporangiaceae</taxon>
        <taxon>Nonomuraea</taxon>
    </lineage>
</organism>
<dbReference type="EMBL" id="JBHMCE010000002">
    <property type="protein sequence ID" value="MFB9526582.1"/>
    <property type="molecule type" value="Genomic_DNA"/>
</dbReference>
<sequence>MTTPLGLPADPLAVLPAHRGEIHIGSVGRLDLGGRDAEGLLLGA</sequence>
<dbReference type="Proteomes" id="UP001589646">
    <property type="component" value="Unassembled WGS sequence"/>
</dbReference>
<comment type="caution">
    <text evidence="1">The sequence shown here is derived from an EMBL/GenBank/DDBJ whole genome shotgun (WGS) entry which is preliminary data.</text>
</comment>
<protein>
    <submittedName>
        <fullName evidence="1">Uncharacterized protein</fullName>
    </submittedName>
</protein>
<dbReference type="RefSeq" id="WP_346123726.1">
    <property type="nucleotide sequence ID" value="NZ_BAAAXC010000014.1"/>
</dbReference>
<proteinExistence type="predicted"/>
<reference evidence="1 2" key="1">
    <citation type="submission" date="2024-09" db="EMBL/GenBank/DDBJ databases">
        <authorList>
            <person name="Sun Q."/>
            <person name="Mori K."/>
        </authorList>
    </citation>
    <scope>NUCLEOTIDE SEQUENCE [LARGE SCALE GENOMIC DNA]</scope>
    <source>
        <strain evidence="1 2">JCM 3323</strain>
    </source>
</reference>
<accession>A0ABV5PTQ0</accession>
<keyword evidence="2" id="KW-1185">Reference proteome</keyword>